<dbReference type="InterPro" id="IPR027417">
    <property type="entry name" value="P-loop_NTPase"/>
</dbReference>
<dbReference type="InterPro" id="IPR011051">
    <property type="entry name" value="RmlC_Cupin_sf"/>
</dbReference>
<dbReference type="Pfam" id="PF00225">
    <property type="entry name" value="Kinesin"/>
    <property type="match status" value="1"/>
</dbReference>
<comment type="pathway">
    <text evidence="2">Amino-acid degradation; L-phenylalanine degradation; acetoacetate and fumarate from L-phenylalanine: step 4/6.</text>
</comment>
<evidence type="ECO:0000259" key="18">
    <source>
        <dbReference type="PROSITE" id="PS50067"/>
    </source>
</evidence>
<keyword evidence="6 15" id="KW-0547">Nucleotide-binding</keyword>
<comment type="cofactor">
    <cofactor evidence="1 14">
        <name>Fe cation</name>
        <dbReference type="ChEBI" id="CHEBI:24875"/>
    </cofactor>
</comment>
<accession>A0A6G0LK42</accession>
<dbReference type="NCBIfam" id="TIGR01015">
    <property type="entry name" value="hmgA"/>
    <property type="match status" value="1"/>
</dbReference>
<evidence type="ECO:0000256" key="11">
    <source>
        <dbReference type="ARBA" id="ARBA00023004"/>
    </source>
</evidence>
<feature type="compositionally biased region" description="Basic and acidic residues" evidence="17">
    <location>
        <begin position="124"/>
        <end position="135"/>
    </location>
</feature>
<feature type="binding site" evidence="15">
    <location>
        <begin position="250"/>
        <end position="257"/>
    </location>
    <ligand>
        <name>ATP</name>
        <dbReference type="ChEBI" id="CHEBI:30616"/>
    </ligand>
</feature>
<keyword evidence="16" id="KW-0175">Coiled coil</keyword>
<feature type="binding site" evidence="14">
    <location>
        <position position="1292"/>
    </location>
    <ligand>
        <name>homogentisate</name>
        <dbReference type="ChEBI" id="CHEBI:16169"/>
    </ligand>
</feature>
<evidence type="ECO:0000256" key="15">
    <source>
        <dbReference type="PROSITE-ProRule" id="PRU00283"/>
    </source>
</evidence>
<feature type="region of interest" description="Disordered" evidence="17">
    <location>
        <begin position="61"/>
        <end position="85"/>
    </location>
</feature>
<dbReference type="PANTHER" id="PTHR11056">
    <property type="entry name" value="HOMOGENTISATE 1,2-DIOXYGENASE"/>
    <property type="match status" value="1"/>
</dbReference>
<dbReference type="InterPro" id="IPR005708">
    <property type="entry name" value="Homogentis_dOase"/>
</dbReference>
<feature type="binding site" evidence="14">
    <location>
        <position position="1253"/>
    </location>
    <ligand>
        <name>Fe cation</name>
        <dbReference type="ChEBI" id="CHEBI:24875"/>
    </ligand>
</feature>
<dbReference type="PRINTS" id="PR00380">
    <property type="entry name" value="KINESINHEAVY"/>
</dbReference>
<evidence type="ECO:0000256" key="9">
    <source>
        <dbReference type="ARBA" id="ARBA00022964"/>
    </source>
</evidence>
<dbReference type="PROSITE" id="PS50067">
    <property type="entry name" value="KINESIN_MOTOR_2"/>
    <property type="match status" value="1"/>
</dbReference>
<dbReference type="InterPro" id="IPR001752">
    <property type="entry name" value="Kinesin_motor_dom"/>
</dbReference>
<feature type="region of interest" description="Disordered" evidence="17">
    <location>
        <begin position="1"/>
        <end position="43"/>
    </location>
</feature>
<dbReference type="GO" id="GO:0005737">
    <property type="term" value="C:cytoplasm"/>
    <property type="evidence" value="ECO:0007669"/>
    <property type="project" value="TreeGrafter"/>
</dbReference>
<evidence type="ECO:0000313" key="20">
    <source>
        <dbReference type="Proteomes" id="UP000488956"/>
    </source>
</evidence>
<evidence type="ECO:0000256" key="2">
    <source>
        <dbReference type="ARBA" id="ARBA00004704"/>
    </source>
</evidence>
<dbReference type="GO" id="GO:0004411">
    <property type="term" value="F:homogentisate 1,2-dioxygenase activity"/>
    <property type="evidence" value="ECO:0007669"/>
    <property type="project" value="UniProtKB-EC"/>
</dbReference>
<evidence type="ECO:0000256" key="8">
    <source>
        <dbReference type="ARBA" id="ARBA00022878"/>
    </source>
</evidence>
<evidence type="ECO:0000256" key="17">
    <source>
        <dbReference type="SAM" id="MobiDB-lite"/>
    </source>
</evidence>
<feature type="region of interest" description="Disordered" evidence="17">
    <location>
        <begin position="625"/>
        <end position="672"/>
    </location>
</feature>
<evidence type="ECO:0000256" key="5">
    <source>
        <dbReference type="ARBA" id="ARBA00022723"/>
    </source>
</evidence>
<dbReference type="PANTHER" id="PTHR11056:SF0">
    <property type="entry name" value="HOMOGENTISATE 1,2-DIOXYGENASE"/>
    <property type="match status" value="1"/>
</dbReference>
<comment type="caution">
    <text evidence="19">The sequence shown here is derived from an EMBL/GenBank/DDBJ whole genome shotgun (WGS) entry which is preliminary data.</text>
</comment>
<dbReference type="CDD" id="cd00106">
    <property type="entry name" value="KISc"/>
    <property type="match status" value="1"/>
</dbReference>
<keyword evidence="7 15" id="KW-0067">ATP-binding</keyword>
<dbReference type="CDD" id="cd07000">
    <property type="entry name" value="cupin_HGO_N"/>
    <property type="match status" value="1"/>
</dbReference>
<dbReference type="UniPathway" id="UPA00139">
    <property type="reaction ID" value="UER00339"/>
</dbReference>
<keyword evidence="9 19" id="KW-0223">Dioxygenase</keyword>
<feature type="compositionally biased region" description="Polar residues" evidence="17">
    <location>
        <begin position="651"/>
        <end position="671"/>
    </location>
</feature>
<dbReference type="InterPro" id="IPR046451">
    <property type="entry name" value="HgmA_C"/>
</dbReference>
<gene>
    <name evidence="19" type="ORF">PF010_g6502</name>
</gene>
<evidence type="ECO:0000256" key="10">
    <source>
        <dbReference type="ARBA" id="ARBA00023002"/>
    </source>
</evidence>
<evidence type="ECO:0000256" key="13">
    <source>
        <dbReference type="PIRSR" id="PIRSR605708-1"/>
    </source>
</evidence>
<dbReference type="FunFam" id="2.60.120.10:FF:000034">
    <property type="entry name" value="Homogentisate 1,2-dioxygenase"/>
    <property type="match status" value="1"/>
</dbReference>
<evidence type="ECO:0000256" key="3">
    <source>
        <dbReference type="ARBA" id="ARBA00007757"/>
    </source>
</evidence>
<dbReference type="SUPFAM" id="SSF51182">
    <property type="entry name" value="RmlC-like cupins"/>
    <property type="match status" value="1"/>
</dbReference>
<dbReference type="GO" id="GO:0008017">
    <property type="term" value="F:microtubule binding"/>
    <property type="evidence" value="ECO:0007669"/>
    <property type="project" value="InterPro"/>
</dbReference>
<evidence type="ECO:0000256" key="16">
    <source>
        <dbReference type="SAM" id="Coils"/>
    </source>
</evidence>
<dbReference type="GO" id="GO:0005524">
    <property type="term" value="F:ATP binding"/>
    <property type="evidence" value="ECO:0007669"/>
    <property type="project" value="UniProtKB-UniRule"/>
</dbReference>
<keyword evidence="11 14" id="KW-0408">Iron</keyword>
<reference evidence="19 20" key="1">
    <citation type="submission" date="2018-09" db="EMBL/GenBank/DDBJ databases">
        <title>Genomic investigation of the strawberry pathogen Phytophthora fragariae indicates pathogenicity is determined by transcriptional variation in three key races.</title>
        <authorList>
            <person name="Adams T.M."/>
            <person name="Armitage A.D."/>
            <person name="Sobczyk M.K."/>
            <person name="Bates H.J."/>
            <person name="Dunwell J.M."/>
            <person name="Nellist C.F."/>
            <person name="Harrison R.J."/>
        </authorList>
    </citation>
    <scope>NUCLEOTIDE SEQUENCE [LARGE SCALE GENOMIC DNA]</scope>
    <source>
        <strain evidence="19 20">ONT-3</strain>
    </source>
</reference>
<keyword evidence="10" id="KW-0560">Oxidoreductase</keyword>
<keyword evidence="5 14" id="KW-0479">Metal-binding</keyword>
<proteinExistence type="inferred from homology"/>
<feature type="coiled-coil region" evidence="16">
    <location>
        <begin position="542"/>
        <end position="569"/>
    </location>
</feature>
<dbReference type="InterPro" id="IPR046452">
    <property type="entry name" value="HgmA_N"/>
</dbReference>
<dbReference type="Gene3D" id="3.40.850.10">
    <property type="entry name" value="Kinesin motor domain"/>
    <property type="match status" value="1"/>
</dbReference>
<evidence type="ECO:0000313" key="19">
    <source>
        <dbReference type="EMBL" id="KAE9123160.1"/>
    </source>
</evidence>
<dbReference type="GO" id="GO:0006572">
    <property type="term" value="P:L-tyrosine catabolic process"/>
    <property type="evidence" value="ECO:0007669"/>
    <property type="project" value="UniProtKB-KW"/>
</dbReference>
<evidence type="ECO:0000256" key="7">
    <source>
        <dbReference type="ARBA" id="ARBA00022840"/>
    </source>
</evidence>
<keyword evidence="8" id="KW-0828">Tyrosine catabolism</keyword>
<dbReference type="PROSITE" id="PS00411">
    <property type="entry name" value="KINESIN_MOTOR_1"/>
    <property type="match status" value="1"/>
</dbReference>
<name>A0A6G0LK42_9STRA</name>
<dbReference type="Gene3D" id="2.60.120.10">
    <property type="entry name" value="Jelly Rolls"/>
    <property type="match status" value="1"/>
</dbReference>
<evidence type="ECO:0000256" key="6">
    <source>
        <dbReference type="ARBA" id="ARBA00022741"/>
    </source>
</evidence>
<keyword evidence="12" id="KW-0585">Phenylalanine catabolism</keyword>
<evidence type="ECO:0000256" key="4">
    <source>
        <dbReference type="ARBA" id="ARBA00013127"/>
    </source>
</evidence>
<evidence type="ECO:0000256" key="1">
    <source>
        <dbReference type="ARBA" id="ARBA00001962"/>
    </source>
</evidence>
<feature type="region of interest" description="Disordered" evidence="17">
    <location>
        <begin position="124"/>
        <end position="159"/>
    </location>
</feature>
<dbReference type="SUPFAM" id="SSF52540">
    <property type="entry name" value="P-loop containing nucleoside triphosphate hydrolases"/>
    <property type="match status" value="1"/>
</dbReference>
<feature type="binding site" evidence="14">
    <location>
        <position position="1259"/>
    </location>
    <ligand>
        <name>Fe cation</name>
        <dbReference type="ChEBI" id="CHEBI:24875"/>
    </ligand>
</feature>
<protein>
    <recommendedName>
        <fullName evidence="4">homogentisate 1,2-dioxygenase</fullName>
        <ecNumber evidence="4">1.13.11.5</ecNumber>
    </recommendedName>
</protein>
<keyword evidence="15" id="KW-0505">Motor protein</keyword>
<dbReference type="GO" id="GO:0006559">
    <property type="term" value="P:L-phenylalanine catabolic process"/>
    <property type="evidence" value="ECO:0007669"/>
    <property type="project" value="UniProtKB-UniPathway"/>
</dbReference>
<evidence type="ECO:0000256" key="12">
    <source>
        <dbReference type="ARBA" id="ARBA00023232"/>
    </source>
</evidence>
<dbReference type="InterPro" id="IPR014710">
    <property type="entry name" value="RmlC-like_jellyroll"/>
</dbReference>
<feature type="active site" description="Proton acceptor" evidence="13">
    <location>
        <position position="1210"/>
    </location>
</feature>
<comment type="similarity">
    <text evidence="3">Belongs to the homogentisate dioxygenase family.</text>
</comment>
<sequence>MSETSEVGTIADEGELTGEMQPNTGGGPVTVLDSPPPSTAASITETIDSREEAHYCDEWDLFSDTKSDASDDEASVGEQGGAGVDQVGISNCQQATTELRIESAIALKGSQQDDTDRQEEPGVLHDVKTSPHNSDDCDNAVSDSVDEKHRPTSEGGENMDTSMRRRIQVIVRVRPPSECEGKVVVTMGEKEGSTLCVQATTAQGSISTVTECTFDRVFMGAATQEDVFAAVEPSVQACLEGYNATVFAYGQTGTGKTHTLFGRDLGSPRDNNACEGATAEAESDSFRMVKSSWGIVPRTLSYLLDRAAILKEKNCQIELHLSFLQIYNDRLFDLLTDRMRQKPLLIREQPTLEGTTTVTVQGLSSVRITSFSNAMQIIHQGHTNRCVRETESNLSSSRSHAIVQLHVTTQCPAPNGDGQVLRRARLNLVDLAGSEKWNTDVEMEDAHSQELKNINTSLSALGNCIAALTEAGRKHIPYRDSTLTRVLQDSFGGNTQSCLIATVNATQQSCDETIRTLHFADRARSVMQTIRVNEVADGSTELLMAKIQIVKLRERLECEQRRRHETRLKEHQTLQRDFHEKLKGKDKEITKLSRDNAVFQRWREEDVKKIRALESRVKDLEQLVDSKNCDPPKDLSTSTPAQGSKRHNAIPVSNSSSTRHTTIQKSRSRSSLIRVGSDNGTAARTYKQVLERYALGSNKEQPQKAVAANKVSFEQAALTDPSYDATHQLEEQVGNQFLDMTPPAIEMQRWEATVQRSRTDESPDLDTPQVTWHQASGLCVSPVTCPPDRNDAAASHCSSITNSWNHSNLAASSNSFSPEWASSVLSKSTPVLLAQKHERNGNSDELWSPNPVSGCNTTASKQEPVTLVKSASLATFNYNSLPRAQAAGAIEPCEKHKLVGCMLCSVSDSFRPTEVALTRQPVVTAKGIDATRFGNDFCSEALPDALPKGQNNPQKCAYGLYAEQLSGTAFTLPRHKNQRSWLYRILPPVVHEKYQEVNHPFVKADFAKEKLTPQQMRWKPMPFPADSEKVDFIDGLRTIGGAGDPTMKAGMAIHMYAANTSMKDKCFYNSDGDFLIVPQVGDLKITTEFGRLKVSPHEICVIQRGIRFSVELDGPSRGYILEVYNRHFILPDLGPIGANGLANPRDFEHPSAYYEDRDVEYVVVNKFGGQVFSARMAFSPFNVVAWHGNYVPYKYNLDKFCTMNSVSYDHPDPSIYCVLTCQTEEAGNAVADFVIFPPRWMVQEHTFRPPYFHRNCMSEYMGMIYGTYDAKKGGEDGFAPGGASLHSVDTPHGPDAATFLGASNAQLKPEKFDGGLAFMFESTYLLKLTDYALQCDHNDENYWKCWQQMPKLFNPKQA</sequence>
<evidence type="ECO:0000256" key="14">
    <source>
        <dbReference type="PIRSR" id="PIRSR605708-2"/>
    </source>
</evidence>
<feature type="binding site" evidence="14">
    <location>
        <position position="1268"/>
    </location>
    <ligand>
        <name>homogentisate</name>
        <dbReference type="ChEBI" id="CHEBI:16169"/>
    </ligand>
</feature>
<organism evidence="19 20">
    <name type="scientific">Phytophthora fragariae</name>
    <dbReference type="NCBI Taxonomy" id="53985"/>
    <lineage>
        <taxon>Eukaryota</taxon>
        <taxon>Sar</taxon>
        <taxon>Stramenopiles</taxon>
        <taxon>Oomycota</taxon>
        <taxon>Peronosporomycetes</taxon>
        <taxon>Peronosporales</taxon>
        <taxon>Peronosporaceae</taxon>
        <taxon>Phytophthora</taxon>
    </lineage>
</organism>
<feature type="binding site" evidence="14">
    <location>
        <position position="1292"/>
    </location>
    <ligand>
        <name>Fe cation</name>
        <dbReference type="ChEBI" id="CHEBI:24875"/>
    </ligand>
</feature>
<feature type="domain" description="Kinesin motor" evidence="18">
    <location>
        <begin position="166"/>
        <end position="526"/>
    </location>
</feature>
<dbReference type="GO" id="GO:0007018">
    <property type="term" value="P:microtubule-based movement"/>
    <property type="evidence" value="ECO:0007669"/>
    <property type="project" value="InterPro"/>
</dbReference>
<dbReference type="EC" id="1.13.11.5" evidence="4"/>
<dbReference type="SMART" id="SM00129">
    <property type="entry name" value="KISc"/>
    <property type="match status" value="1"/>
</dbReference>
<dbReference type="Pfam" id="PF20510">
    <property type="entry name" value="HgmA_N"/>
    <property type="match status" value="1"/>
</dbReference>
<dbReference type="GO" id="GO:0046872">
    <property type="term" value="F:metal ion binding"/>
    <property type="evidence" value="ECO:0007669"/>
    <property type="project" value="UniProtKB-KW"/>
</dbReference>
<dbReference type="GO" id="GO:0003777">
    <property type="term" value="F:microtubule motor activity"/>
    <property type="evidence" value="ECO:0007669"/>
    <property type="project" value="InterPro"/>
</dbReference>
<dbReference type="InterPro" id="IPR019821">
    <property type="entry name" value="Kinesin_motor_CS"/>
</dbReference>
<dbReference type="EMBL" id="QXFX01000260">
    <property type="protein sequence ID" value="KAE9123160.1"/>
    <property type="molecule type" value="Genomic_DNA"/>
</dbReference>
<comment type="similarity">
    <text evidence="15">Belongs to the TRAFAC class myosin-kinesin ATPase superfamily. Kinesin family.</text>
</comment>
<dbReference type="InterPro" id="IPR036961">
    <property type="entry name" value="Kinesin_motor_dom_sf"/>
</dbReference>
<dbReference type="Proteomes" id="UP000488956">
    <property type="component" value="Unassembled WGS sequence"/>
</dbReference>
<dbReference type="Pfam" id="PF04209">
    <property type="entry name" value="HgmA_C"/>
    <property type="match status" value="1"/>
</dbReference>